<gene>
    <name evidence="6" type="ORF">RJT34_14169</name>
</gene>
<dbReference type="InterPro" id="IPR000719">
    <property type="entry name" value="Prot_kinase_dom"/>
</dbReference>
<keyword evidence="1" id="KW-0808">Transferase</keyword>
<keyword evidence="7" id="KW-1185">Reference proteome</keyword>
<feature type="domain" description="Protein kinase" evidence="5">
    <location>
        <begin position="1"/>
        <end position="90"/>
    </location>
</feature>
<reference evidence="6 7" key="1">
    <citation type="submission" date="2024-01" db="EMBL/GenBank/DDBJ databases">
        <title>The genomes of 5 underutilized Papilionoideae crops provide insights into root nodulation and disease resistance.</title>
        <authorList>
            <person name="Yuan L."/>
        </authorList>
    </citation>
    <scope>NUCLEOTIDE SEQUENCE [LARGE SCALE GENOMIC DNA]</scope>
    <source>
        <strain evidence="6">LY-2023</strain>
        <tissue evidence="6">Leaf</tissue>
    </source>
</reference>
<dbReference type="AlphaFoldDB" id="A0AAN9JQ69"/>
<evidence type="ECO:0000256" key="4">
    <source>
        <dbReference type="ARBA" id="ARBA00022840"/>
    </source>
</evidence>
<dbReference type="Proteomes" id="UP001359559">
    <property type="component" value="Unassembled WGS sequence"/>
</dbReference>
<dbReference type="PANTHER" id="PTHR47973">
    <property type="entry name" value="CYSTEINE-RICH RECEPTOR-LIKE PROTEIN KINASE 3"/>
    <property type="match status" value="1"/>
</dbReference>
<proteinExistence type="predicted"/>
<keyword evidence="2" id="KW-0547">Nucleotide-binding</keyword>
<dbReference type="PROSITE" id="PS50011">
    <property type="entry name" value="PROTEIN_KINASE_DOM"/>
    <property type="match status" value="1"/>
</dbReference>
<dbReference type="GO" id="GO:0004672">
    <property type="term" value="F:protein kinase activity"/>
    <property type="evidence" value="ECO:0007669"/>
    <property type="project" value="InterPro"/>
</dbReference>
<protein>
    <recommendedName>
        <fullName evidence="5">Protein kinase domain-containing protein</fullName>
    </recommendedName>
</protein>
<dbReference type="EMBL" id="JAYKXN010000003">
    <property type="protein sequence ID" value="KAK7303267.1"/>
    <property type="molecule type" value="Genomic_DNA"/>
</dbReference>
<evidence type="ECO:0000256" key="1">
    <source>
        <dbReference type="ARBA" id="ARBA00022679"/>
    </source>
</evidence>
<dbReference type="Gene3D" id="1.10.510.10">
    <property type="entry name" value="Transferase(Phosphotransferase) domain 1"/>
    <property type="match status" value="1"/>
</dbReference>
<evidence type="ECO:0000256" key="3">
    <source>
        <dbReference type="ARBA" id="ARBA00022777"/>
    </source>
</evidence>
<evidence type="ECO:0000256" key="2">
    <source>
        <dbReference type="ARBA" id="ARBA00022741"/>
    </source>
</evidence>
<dbReference type="GO" id="GO:0005524">
    <property type="term" value="F:ATP binding"/>
    <property type="evidence" value="ECO:0007669"/>
    <property type="project" value="UniProtKB-KW"/>
</dbReference>
<comment type="caution">
    <text evidence="6">The sequence shown here is derived from an EMBL/GenBank/DDBJ whole genome shotgun (WGS) entry which is preliminary data.</text>
</comment>
<evidence type="ECO:0000313" key="6">
    <source>
        <dbReference type="EMBL" id="KAK7303267.1"/>
    </source>
</evidence>
<dbReference type="InterPro" id="IPR011009">
    <property type="entry name" value="Kinase-like_dom_sf"/>
</dbReference>
<name>A0AAN9JQ69_CLITE</name>
<sequence>MGHVESRVNQQGPPCKAKYSWVTDSEMHNGAIIWNGRRNTNIKLDWRKRSAICTGTAKGLVYLHEELAPHVMHKDIKASTVLLDKDLILK</sequence>
<keyword evidence="3" id="KW-0418">Kinase</keyword>
<organism evidence="6 7">
    <name type="scientific">Clitoria ternatea</name>
    <name type="common">Butterfly pea</name>
    <dbReference type="NCBI Taxonomy" id="43366"/>
    <lineage>
        <taxon>Eukaryota</taxon>
        <taxon>Viridiplantae</taxon>
        <taxon>Streptophyta</taxon>
        <taxon>Embryophyta</taxon>
        <taxon>Tracheophyta</taxon>
        <taxon>Spermatophyta</taxon>
        <taxon>Magnoliopsida</taxon>
        <taxon>eudicotyledons</taxon>
        <taxon>Gunneridae</taxon>
        <taxon>Pentapetalae</taxon>
        <taxon>rosids</taxon>
        <taxon>fabids</taxon>
        <taxon>Fabales</taxon>
        <taxon>Fabaceae</taxon>
        <taxon>Papilionoideae</taxon>
        <taxon>50 kb inversion clade</taxon>
        <taxon>NPAAA clade</taxon>
        <taxon>indigoferoid/millettioid clade</taxon>
        <taxon>Phaseoleae</taxon>
        <taxon>Clitoria</taxon>
    </lineage>
</organism>
<accession>A0AAN9JQ69</accession>
<keyword evidence="4" id="KW-0067">ATP-binding</keyword>
<dbReference type="SUPFAM" id="SSF56112">
    <property type="entry name" value="Protein kinase-like (PK-like)"/>
    <property type="match status" value="1"/>
</dbReference>
<evidence type="ECO:0000259" key="5">
    <source>
        <dbReference type="PROSITE" id="PS50011"/>
    </source>
</evidence>
<evidence type="ECO:0000313" key="7">
    <source>
        <dbReference type="Proteomes" id="UP001359559"/>
    </source>
</evidence>
<dbReference type="InterPro" id="IPR052059">
    <property type="entry name" value="CR_Ser/Thr_kinase"/>
</dbReference>